<evidence type="ECO:0000313" key="4">
    <source>
        <dbReference type="Proteomes" id="UP000651156"/>
    </source>
</evidence>
<evidence type="ECO:0000259" key="2">
    <source>
        <dbReference type="Pfam" id="PF13439"/>
    </source>
</evidence>
<dbReference type="InterPro" id="IPR028098">
    <property type="entry name" value="Glyco_trans_4-like_N"/>
</dbReference>
<evidence type="ECO:0000259" key="1">
    <source>
        <dbReference type="Pfam" id="PF00534"/>
    </source>
</evidence>
<accession>A0ABR9URY4</accession>
<sequence>MRVVTYTDSEGIGGAEISLGHLVAQVSDSIAVTVMGTSKQVVDAIASRRPQAARVVVTPNHPWSFAAHYAALYRLRPDIVHLNLCTPWQGATGLFAALLLPNTRVVRVDQLPLRTTDPTTLLRTRMLSLRVDAHVAVGQASARQIEDFYALGRNTVISIPNGVPDIVPPQPPQPKHEIVVGSVGRLDAMKAHDVLLRALAKVEKVQVVILGEGGQRQVLEQLAQKLGISDRLSMPGWVDNPRSYLANFDMFVLPSRSEGFPLAIVEAMLAARPVIATRVGSVSEAVIDGETGILIDQDDVDELASAIYRLRDDPELRWRFGQSGREVAVKNFSAEVMATKYERLWYEVTTTASRSRLIVPRPLD</sequence>
<reference evidence="3 4" key="1">
    <citation type="submission" date="2020-10" db="EMBL/GenBank/DDBJ databases">
        <authorList>
            <person name="Castelo-Branco R."/>
            <person name="Eusebio N."/>
            <person name="Adriana R."/>
            <person name="Vieira A."/>
            <person name="Brugerolle De Fraissinette N."/>
            <person name="Rezende De Castro R."/>
            <person name="Schneider M.P."/>
            <person name="Vasconcelos V."/>
            <person name="Leao P.N."/>
        </authorList>
    </citation>
    <scope>NUCLEOTIDE SEQUENCE [LARGE SCALE GENOMIC DNA]</scope>
    <source>
        <strain evidence="3 4">LEGE 06123</strain>
    </source>
</reference>
<protein>
    <submittedName>
        <fullName evidence="3">Glycosyltransferase family 4 protein</fullName>
    </submittedName>
</protein>
<comment type="caution">
    <text evidence="3">The sequence shown here is derived from an EMBL/GenBank/DDBJ whole genome shotgun (WGS) entry which is preliminary data.</text>
</comment>
<feature type="domain" description="Glycosyl transferase family 1" evidence="1">
    <location>
        <begin position="170"/>
        <end position="326"/>
    </location>
</feature>
<evidence type="ECO:0000313" key="3">
    <source>
        <dbReference type="EMBL" id="MBE9191027.1"/>
    </source>
</evidence>
<dbReference type="PANTHER" id="PTHR12526">
    <property type="entry name" value="GLYCOSYLTRANSFERASE"/>
    <property type="match status" value="1"/>
</dbReference>
<dbReference type="CDD" id="cd03801">
    <property type="entry name" value="GT4_PimA-like"/>
    <property type="match status" value="1"/>
</dbReference>
<dbReference type="Gene3D" id="3.40.50.2000">
    <property type="entry name" value="Glycogen Phosphorylase B"/>
    <property type="match status" value="2"/>
</dbReference>
<gene>
    <name evidence="3" type="ORF">IQ230_11815</name>
</gene>
<name>A0ABR9URY4_9CHRO</name>
<organism evidence="3 4">
    <name type="scientific">Gloeocapsopsis crepidinum LEGE 06123</name>
    <dbReference type="NCBI Taxonomy" id="588587"/>
    <lineage>
        <taxon>Bacteria</taxon>
        <taxon>Bacillati</taxon>
        <taxon>Cyanobacteriota</taxon>
        <taxon>Cyanophyceae</taxon>
        <taxon>Oscillatoriophycideae</taxon>
        <taxon>Chroococcales</taxon>
        <taxon>Chroococcaceae</taxon>
        <taxon>Gloeocapsopsis</taxon>
    </lineage>
</organism>
<dbReference type="Pfam" id="PF00534">
    <property type="entry name" value="Glycos_transf_1"/>
    <property type="match status" value="1"/>
</dbReference>
<dbReference type="InterPro" id="IPR001296">
    <property type="entry name" value="Glyco_trans_1"/>
</dbReference>
<feature type="domain" description="Glycosyltransferase subfamily 4-like N-terminal" evidence="2">
    <location>
        <begin position="12"/>
        <end position="163"/>
    </location>
</feature>
<dbReference type="Proteomes" id="UP000651156">
    <property type="component" value="Unassembled WGS sequence"/>
</dbReference>
<dbReference type="SUPFAM" id="SSF53756">
    <property type="entry name" value="UDP-Glycosyltransferase/glycogen phosphorylase"/>
    <property type="match status" value="1"/>
</dbReference>
<dbReference type="Pfam" id="PF13439">
    <property type="entry name" value="Glyco_transf_4"/>
    <property type="match status" value="1"/>
</dbReference>
<proteinExistence type="predicted"/>
<keyword evidence="4" id="KW-1185">Reference proteome</keyword>
<dbReference type="EMBL" id="JADEWN010000025">
    <property type="protein sequence ID" value="MBE9191027.1"/>
    <property type="molecule type" value="Genomic_DNA"/>
</dbReference>